<feature type="domain" description="Protein-glutamine gamma-glutamyltransferase-like C-terminal" evidence="3">
    <location>
        <begin position="247"/>
        <end position="317"/>
    </location>
</feature>
<proteinExistence type="predicted"/>
<feature type="transmembrane region" description="Helical" evidence="2">
    <location>
        <begin position="170"/>
        <end position="191"/>
    </location>
</feature>
<keyword evidence="2" id="KW-0812">Transmembrane</keyword>
<dbReference type="RefSeq" id="WP_357985828.1">
    <property type="nucleotide sequence ID" value="NZ_JBFAIH010000023.1"/>
</dbReference>
<dbReference type="InterPro" id="IPR013833">
    <property type="entry name" value="Cyt_c_oxidase_su3_a-hlx"/>
</dbReference>
<keyword evidence="2" id="KW-1133">Transmembrane helix</keyword>
<feature type="transmembrane region" description="Helical" evidence="2">
    <location>
        <begin position="103"/>
        <end position="130"/>
    </location>
</feature>
<feature type="transmembrane region" description="Helical" evidence="2">
    <location>
        <begin position="58"/>
        <end position="82"/>
    </location>
</feature>
<feature type="compositionally biased region" description="Low complexity" evidence="1">
    <location>
        <begin position="346"/>
        <end position="357"/>
    </location>
</feature>
<sequence>MAVLGGEQVRGIGLAGSRALIARIVAVFALLFCAVIALRGHIPGMPDSSGSAGSAPSALTVALMPVLLTVSIVVLLAGVIASQHRLPLALPDLDSDTESHWRLGRVGLAVLFLLALVGVLAAIVFAVYFIGFQRVAEPVPAAPPGAPAPQHPAVPPGMEEDQPVLTGTGLFLATAAAGTLVAVAVTGLVVVTVNTQRRERAEEPDDALPAAGDPPATDTDTLVKAAEMGLAAMNAAGQDPRAAIIACYLAMERGLVYARGLAPLASDTPMEVLARAFEHGALHEASARELVALFEEARFSPHSMLSWQRMRAEQLLRVALSDLQSTPDPAVSAAPDPGGYPPALPPHAGAPSGVGPR</sequence>
<evidence type="ECO:0000259" key="3">
    <source>
        <dbReference type="Pfam" id="PF13559"/>
    </source>
</evidence>
<keyword evidence="5" id="KW-1185">Reference proteome</keyword>
<evidence type="ECO:0000313" key="4">
    <source>
        <dbReference type="EMBL" id="MEV0366972.1"/>
    </source>
</evidence>
<reference evidence="4 5" key="1">
    <citation type="submission" date="2024-06" db="EMBL/GenBank/DDBJ databases">
        <title>The Natural Products Discovery Center: Release of the First 8490 Sequenced Strains for Exploring Actinobacteria Biosynthetic Diversity.</title>
        <authorList>
            <person name="Kalkreuter E."/>
            <person name="Kautsar S.A."/>
            <person name="Yang D."/>
            <person name="Bader C.D."/>
            <person name="Teijaro C.N."/>
            <person name="Fluegel L."/>
            <person name="Davis C.M."/>
            <person name="Simpson J.R."/>
            <person name="Lauterbach L."/>
            <person name="Steele A.D."/>
            <person name="Gui C."/>
            <person name="Meng S."/>
            <person name="Li G."/>
            <person name="Viehrig K."/>
            <person name="Ye F."/>
            <person name="Su P."/>
            <person name="Kiefer A.F."/>
            <person name="Nichols A."/>
            <person name="Cepeda A.J."/>
            <person name="Yan W."/>
            <person name="Fan B."/>
            <person name="Jiang Y."/>
            <person name="Adhikari A."/>
            <person name="Zheng C.-J."/>
            <person name="Schuster L."/>
            <person name="Cowan T.M."/>
            <person name="Smanski M.J."/>
            <person name="Chevrette M.G."/>
            <person name="De Carvalho L.P.S."/>
            <person name="Shen B."/>
        </authorList>
    </citation>
    <scope>NUCLEOTIDE SEQUENCE [LARGE SCALE GENOMIC DNA]</scope>
    <source>
        <strain evidence="4 5">NPDC050671</strain>
    </source>
</reference>
<feature type="transmembrane region" description="Helical" evidence="2">
    <location>
        <begin position="20"/>
        <end position="38"/>
    </location>
</feature>
<dbReference type="EMBL" id="JBFAIH010000023">
    <property type="protein sequence ID" value="MEV0366972.1"/>
    <property type="molecule type" value="Genomic_DNA"/>
</dbReference>
<evidence type="ECO:0000256" key="2">
    <source>
        <dbReference type="SAM" id="Phobius"/>
    </source>
</evidence>
<organism evidence="4 5">
    <name type="scientific">Nocardia fusca</name>
    <dbReference type="NCBI Taxonomy" id="941183"/>
    <lineage>
        <taxon>Bacteria</taxon>
        <taxon>Bacillati</taxon>
        <taxon>Actinomycetota</taxon>
        <taxon>Actinomycetes</taxon>
        <taxon>Mycobacteriales</taxon>
        <taxon>Nocardiaceae</taxon>
        <taxon>Nocardia</taxon>
    </lineage>
</organism>
<feature type="compositionally biased region" description="Low complexity" evidence="1">
    <location>
        <begin position="207"/>
        <end position="219"/>
    </location>
</feature>
<dbReference type="Gene3D" id="1.20.120.80">
    <property type="entry name" value="Cytochrome c oxidase, subunit III, four-helix bundle"/>
    <property type="match status" value="1"/>
</dbReference>
<feature type="region of interest" description="Disordered" evidence="1">
    <location>
        <begin position="198"/>
        <end position="219"/>
    </location>
</feature>
<dbReference type="Pfam" id="PF13559">
    <property type="entry name" value="DUF4129"/>
    <property type="match status" value="1"/>
</dbReference>
<evidence type="ECO:0000256" key="1">
    <source>
        <dbReference type="SAM" id="MobiDB-lite"/>
    </source>
</evidence>
<dbReference type="Proteomes" id="UP001551658">
    <property type="component" value="Unassembled WGS sequence"/>
</dbReference>
<dbReference type="InterPro" id="IPR025403">
    <property type="entry name" value="TgpA-like_C"/>
</dbReference>
<evidence type="ECO:0000313" key="5">
    <source>
        <dbReference type="Proteomes" id="UP001551658"/>
    </source>
</evidence>
<gene>
    <name evidence="4" type="ORF">AB0H72_30195</name>
</gene>
<comment type="caution">
    <text evidence="4">The sequence shown here is derived from an EMBL/GenBank/DDBJ whole genome shotgun (WGS) entry which is preliminary data.</text>
</comment>
<name>A0ABV3FGY3_9NOCA</name>
<protein>
    <submittedName>
        <fullName evidence="4">DUF4129 domain-containing protein</fullName>
    </submittedName>
</protein>
<feature type="region of interest" description="Disordered" evidence="1">
    <location>
        <begin position="326"/>
        <end position="357"/>
    </location>
</feature>
<accession>A0ABV3FGY3</accession>
<keyword evidence="2" id="KW-0472">Membrane</keyword>